<dbReference type="Proteomes" id="UP001164286">
    <property type="component" value="Unassembled WGS sequence"/>
</dbReference>
<dbReference type="Gene3D" id="1.20.1560.10">
    <property type="entry name" value="ABC transporter type 1, transmembrane domain"/>
    <property type="match status" value="1"/>
</dbReference>
<dbReference type="Pfam" id="PF06472">
    <property type="entry name" value="ABC_membrane_2"/>
    <property type="match status" value="2"/>
</dbReference>
<dbReference type="SMART" id="SM00382">
    <property type="entry name" value="AAA"/>
    <property type="match status" value="1"/>
</dbReference>
<dbReference type="InterPro" id="IPR003439">
    <property type="entry name" value="ABC_transporter-like_ATP-bd"/>
</dbReference>
<proteinExistence type="inferred from homology"/>
<comment type="subcellular location">
    <subcellularLocation>
        <location evidence="1">Endomembrane system</location>
        <topology evidence="1">Multi-pass membrane protein</topology>
    </subcellularLocation>
    <subcellularLocation>
        <location evidence="2">Peroxisome</location>
    </subcellularLocation>
</comment>
<dbReference type="InterPro" id="IPR027417">
    <property type="entry name" value="P-loop_NTPase"/>
</dbReference>
<dbReference type="FunFam" id="3.40.50.300:FF:000800">
    <property type="entry name" value="ATP-binding cassette sub-family D member 1"/>
    <property type="match status" value="1"/>
</dbReference>
<dbReference type="RefSeq" id="XP_052944274.1">
    <property type="nucleotide sequence ID" value="XM_053085716.1"/>
</dbReference>
<keyword evidence="5 15" id="KW-0812">Transmembrane</keyword>
<comment type="similarity">
    <text evidence="3">Belongs to the ABC transporter superfamily. ABCD family. Peroxisomal fatty acyl CoA transporter (TC 3.A.1.203) subfamily.</text>
</comment>
<organism evidence="15 16">
    <name type="scientific">Dioszegia hungarica</name>
    <dbReference type="NCBI Taxonomy" id="4972"/>
    <lineage>
        <taxon>Eukaryota</taxon>
        <taxon>Fungi</taxon>
        <taxon>Dikarya</taxon>
        <taxon>Basidiomycota</taxon>
        <taxon>Agaricomycotina</taxon>
        <taxon>Tremellomycetes</taxon>
        <taxon>Tremellales</taxon>
        <taxon>Bulleribasidiaceae</taxon>
        <taxon>Dioszegia</taxon>
    </lineage>
</organism>
<dbReference type="Pfam" id="PF00005">
    <property type="entry name" value="ABC_tran"/>
    <property type="match status" value="1"/>
</dbReference>
<evidence type="ECO:0000259" key="14">
    <source>
        <dbReference type="PROSITE" id="PS50893"/>
    </source>
</evidence>
<keyword evidence="8" id="KW-0067">ATP-binding</keyword>
<feature type="region of interest" description="Disordered" evidence="13">
    <location>
        <begin position="1"/>
        <end position="20"/>
    </location>
</feature>
<dbReference type="GO" id="GO:0016887">
    <property type="term" value="F:ATP hydrolysis activity"/>
    <property type="evidence" value="ECO:0007669"/>
    <property type="project" value="InterPro"/>
</dbReference>
<sequence>MSSATAPPLDRRLRLPSLPPVTQARAREQLQSLLAAYLRYRPLVQRGLTGGFVLYCIGTTYLSMTGRGVKAGRESSASTKKRGKGKSKKYRGSVNDPLFFARLKKLIRIVIPSLRSREASMLALHSAFLLARTALSLYVADLDGRIVSSLVTAQPALFLSNLSRWLAIAIPATYTNSMLEYLQSELGLAYRTRLTRHALGTYLDPPAHGTGGRLSEKDLGGTGDDGKGEQLFYKLANLDDRIKNADQYLTVDIQQFSNKLAEIYSNIAKPVLDVILYNYQLSRNVGAEGLVILTILVQASAGLLKAVTPPFGAYAAHEATLEGELRFTHSRLLESGEEVALYHGEEFEKNVIERGYFALVKHVNRVLRIRVWHGMAEEGIIKWLWGALGLGICAIPVFGGEVLGLAGGAGTLGTRTEGFVTNRRLLLSASDAFGRVMYSYKELAELAGYTSRVADLLDTMDDVKAGRYQKKLVSSSSVEGNAKMLEGRGQIIESDEIRFDNVPLISPNGDVLVKSMSFNVQPGKHLLVVGPNGCGKSSLFRILGGLWPVYGGTVYKPPAREFTYIPQRPYLCTGTLRDQLIYPHDAAMMRVRGVSDDDLMRILDVLEMGHMVEREGGWDAVREWRDALSGGDKQRIAMARLFYHRPKYAILDECTSAVTLEIEKVMYDHATSLGITLMTVSHRPSLWKYHSMVLQYDGQGGYVFTELDAEKRLALQEEKQDLEHRLLEVPKMRARLEELRAVKAERERQRSA</sequence>
<evidence type="ECO:0000256" key="5">
    <source>
        <dbReference type="ARBA" id="ARBA00022692"/>
    </source>
</evidence>
<protein>
    <submittedName>
        <fullName evidence="15">ABC transporter transmembrane region 2-domain-containing protein</fullName>
    </submittedName>
</protein>
<evidence type="ECO:0000256" key="3">
    <source>
        <dbReference type="ARBA" id="ARBA00008575"/>
    </source>
</evidence>
<dbReference type="PANTHER" id="PTHR11384">
    <property type="entry name" value="ATP-BINDING CASSETTE, SUB-FAMILY D MEMBER"/>
    <property type="match status" value="1"/>
</dbReference>
<evidence type="ECO:0000256" key="10">
    <source>
        <dbReference type="ARBA" id="ARBA00022989"/>
    </source>
</evidence>
<dbReference type="InterPro" id="IPR050835">
    <property type="entry name" value="ABC_transporter_sub-D"/>
</dbReference>
<dbReference type="GO" id="GO:0007031">
    <property type="term" value="P:peroxisome organization"/>
    <property type="evidence" value="ECO:0007669"/>
    <property type="project" value="TreeGrafter"/>
</dbReference>
<dbReference type="GO" id="GO:0140359">
    <property type="term" value="F:ABC-type transporter activity"/>
    <property type="evidence" value="ECO:0007669"/>
    <property type="project" value="InterPro"/>
</dbReference>
<evidence type="ECO:0000256" key="8">
    <source>
        <dbReference type="ARBA" id="ARBA00022840"/>
    </source>
</evidence>
<dbReference type="InterPro" id="IPR036640">
    <property type="entry name" value="ABC1_TM_sf"/>
</dbReference>
<keyword evidence="7" id="KW-0378">Hydrolase</keyword>
<comment type="caution">
    <text evidence="15">The sequence shown here is derived from an EMBL/GenBank/DDBJ whole genome shotgun (WGS) entry which is preliminary data.</text>
</comment>
<dbReference type="GO" id="GO:0005778">
    <property type="term" value="C:peroxisomal membrane"/>
    <property type="evidence" value="ECO:0007669"/>
    <property type="project" value="TreeGrafter"/>
</dbReference>
<dbReference type="InterPro" id="IPR011527">
    <property type="entry name" value="ABC1_TM_dom"/>
</dbReference>
<dbReference type="SUPFAM" id="SSF52540">
    <property type="entry name" value="P-loop containing nucleoside triphosphate hydrolases"/>
    <property type="match status" value="1"/>
</dbReference>
<keyword evidence="10" id="KW-1133">Transmembrane helix</keyword>
<dbReference type="InterPro" id="IPR003593">
    <property type="entry name" value="AAA+_ATPase"/>
</dbReference>
<evidence type="ECO:0000256" key="13">
    <source>
        <dbReference type="SAM" id="MobiDB-lite"/>
    </source>
</evidence>
<name>A0AA38LRF2_9TREE</name>
<evidence type="ECO:0000256" key="11">
    <source>
        <dbReference type="ARBA" id="ARBA00023136"/>
    </source>
</evidence>
<evidence type="ECO:0000256" key="12">
    <source>
        <dbReference type="ARBA" id="ARBA00023140"/>
    </source>
</evidence>
<dbReference type="AlphaFoldDB" id="A0AA38LRF2"/>
<keyword evidence="11" id="KW-0472">Membrane</keyword>
<dbReference type="GO" id="GO:0006635">
    <property type="term" value="P:fatty acid beta-oxidation"/>
    <property type="evidence" value="ECO:0007669"/>
    <property type="project" value="TreeGrafter"/>
</dbReference>
<evidence type="ECO:0000256" key="7">
    <source>
        <dbReference type="ARBA" id="ARBA00022801"/>
    </source>
</evidence>
<keyword evidence="6" id="KW-0547">Nucleotide-binding</keyword>
<gene>
    <name evidence="15" type="ORF">MKK02DRAFT_16980</name>
</gene>
<feature type="domain" description="ABC transporter" evidence="14">
    <location>
        <begin position="497"/>
        <end position="742"/>
    </location>
</feature>
<evidence type="ECO:0000313" key="15">
    <source>
        <dbReference type="EMBL" id="KAI9634497.1"/>
    </source>
</evidence>
<dbReference type="CDD" id="cd03223">
    <property type="entry name" value="ABCD_peroxisomal_ALDP"/>
    <property type="match status" value="1"/>
</dbReference>
<dbReference type="GO" id="GO:0042760">
    <property type="term" value="P:very long-chain fatty acid catabolic process"/>
    <property type="evidence" value="ECO:0007669"/>
    <property type="project" value="TreeGrafter"/>
</dbReference>
<dbReference type="EMBL" id="JAKWFO010000007">
    <property type="protein sequence ID" value="KAI9634497.1"/>
    <property type="molecule type" value="Genomic_DNA"/>
</dbReference>
<evidence type="ECO:0000256" key="2">
    <source>
        <dbReference type="ARBA" id="ARBA00004275"/>
    </source>
</evidence>
<dbReference type="GO" id="GO:0005324">
    <property type="term" value="F:long-chain fatty acid transmembrane transporter activity"/>
    <property type="evidence" value="ECO:0007669"/>
    <property type="project" value="TreeGrafter"/>
</dbReference>
<evidence type="ECO:0000256" key="6">
    <source>
        <dbReference type="ARBA" id="ARBA00022741"/>
    </source>
</evidence>
<evidence type="ECO:0000256" key="9">
    <source>
        <dbReference type="ARBA" id="ARBA00022967"/>
    </source>
</evidence>
<keyword evidence="16" id="KW-1185">Reference proteome</keyword>
<dbReference type="PROSITE" id="PS00211">
    <property type="entry name" value="ABC_TRANSPORTER_1"/>
    <property type="match status" value="1"/>
</dbReference>
<keyword evidence="9" id="KW-1278">Translocase</keyword>
<dbReference type="GO" id="GO:0005524">
    <property type="term" value="F:ATP binding"/>
    <property type="evidence" value="ECO:0007669"/>
    <property type="project" value="UniProtKB-KW"/>
</dbReference>
<dbReference type="PANTHER" id="PTHR11384:SF69">
    <property type="entry name" value="PEROXISOMAL LONG-CHAIN FATTY ACID IMPORT PROTEIN 1"/>
    <property type="match status" value="1"/>
</dbReference>
<keyword evidence="12" id="KW-0576">Peroxisome</keyword>
<evidence type="ECO:0000256" key="1">
    <source>
        <dbReference type="ARBA" id="ARBA00004127"/>
    </source>
</evidence>
<reference evidence="15" key="1">
    <citation type="journal article" date="2022" name="G3 (Bethesda)">
        <title>High quality genome of the basidiomycete yeast Dioszegia hungarica PDD-24b-2 isolated from cloud water.</title>
        <authorList>
            <person name="Jarrige D."/>
            <person name="Haridas S."/>
            <person name="Bleykasten-Grosshans C."/>
            <person name="Joly M."/>
            <person name="Nadalig T."/>
            <person name="Sancelme M."/>
            <person name="Vuilleumier S."/>
            <person name="Grigoriev I.V."/>
            <person name="Amato P."/>
            <person name="Bringel F."/>
        </authorList>
    </citation>
    <scope>NUCLEOTIDE SEQUENCE</scope>
    <source>
        <strain evidence="15">PDD-24b-2</strain>
    </source>
</reference>
<dbReference type="GeneID" id="77724917"/>
<dbReference type="PROSITE" id="PS50893">
    <property type="entry name" value="ABC_TRANSPORTER_2"/>
    <property type="match status" value="1"/>
</dbReference>
<evidence type="ECO:0000313" key="16">
    <source>
        <dbReference type="Proteomes" id="UP001164286"/>
    </source>
</evidence>
<keyword evidence="4" id="KW-0813">Transport</keyword>
<dbReference type="InterPro" id="IPR017871">
    <property type="entry name" value="ABC_transporter-like_CS"/>
</dbReference>
<dbReference type="GO" id="GO:0015910">
    <property type="term" value="P:long-chain fatty acid import into peroxisome"/>
    <property type="evidence" value="ECO:0007669"/>
    <property type="project" value="TreeGrafter"/>
</dbReference>
<evidence type="ECO:0000256" key="4">
    <source>
        <dbReference type="ARBA" id="ARBA00022448"/>
    </source>
</evidence>
<dbReference type="Gene3D" id="3.40.50.300">
    <property type="entry name" value="P-loop containing nucleotide triphosphate hydrolases"/>
    <property type="match status" value="1"/>
</dbReference>
<dbReference type="GO" id="GO:0012505">
    <property type="term" value="C:endomembrane system"/>
    <property type="evidence" value="ECO:0007669"/>
    <property type="project" value="UniProtKB-SubCell"/>
</dbReference>
<accession>A0AA38LRF2</accession>